<organism evidence="2 3">
    <name type="scientific">Leucosporidium creatinivorum</name>
    <dbReference type="NCBI Taxonomy" id="106004"/>
    <lineage>
        <taxon>Eukaryota</taxon>
        <taxon>Fungi</taxon>
        <taxon>Dikarya</taxon>
        <taxon>Basidiomycota</taxon>
        <taxon>Pucciniomycotina</taxon>
        <taxon>Microbotryomycetes</taxon>
        <taxon>Leucosporidiales</taxon>
        <taxon>Leucosporidium</taxon>
    </lineage>
</organism>
<dbReference type="Proteomes" id="UP000193467">
    <property type="component" value="Unassembled WGS sequence"/>
</dbReference>
<dbReference type="STRING" id="106004.A0A1Y2FGC0"/>
<gene>
    <name evidence="2" type="ORF">BCR35DRAFT_331326</name>
</gene>
<dbReference type="InterPro" id="IPR052523">
    <property type="entry name" value="Trichothecene_AcTrans"/>
</dbReference>
<keyword evidence="3" id="KW-1185">Reference proteome</keyword>
<comment type="caution">
    <text evidence="2">The sequence shown here is derived from an EMBL/GenBank/DDBJ whole genome shotgun (WGS) entry which is preliminary data.</text>
</comment>
<dbReference type="GO" id="GO:0016747">
    <property type="term" value="F:acyltransferase activity, transferring groups other than amino-acyl groups"/>
    <property type="evidence" value="ECO:0007669"/>
    <property type="project" value="InterPro"/>
</dbReference>
<evidence type="ECO:0000313" key="2">
    <source>
        <dbReference type="EMBL" id="ORY82953.1"/>
    </source>
</evidence>
<dbReference type="InParanoid" id="A0A1Y2FGC0"/>
<feature type="domain" description="N-acetyltransferase" evidence="1">
    <location>
        <begin position="7"/>
        <end position="208"/>
    </location>
</feature>
<dbReference type="AlphaFoldDB" id="A0A1Y2FGC0"/>
<protein>
    <recommendedName>
        <fullName evidence="1">N-acetyltransferase domain-containing protein</fullName>
    </recommendedName>
</protein>
<dbReference type="CDD" id="cd04301">
    <property type="entry name" value="NAT_SF"/>
    <property type="match status" value="1"/>
</dbReference>
<dbReference type="InterPro" id="IPR000182">
    <property type="entry name" value="GNAT_dom"/>
</dbReference>
<dbReference type="PANTHER" id="PTHR42791:SF2">
    <property type="entry name" value="N-ACETYLTRANSFERASE DOMAIN-CONTAINING PROTEIN"/>
    <property type="match status" value="1"/>
</dbReference>
<dbReference type="InterPro" id="IPR016181">
    <property type="entry name" value="Acyl_CoA_acyltransferase"/>
</dbReference>
<accession>A0A1Y2FGC0</accession>
<dbReference type="EMBL" id="MCGR01000020">
    <property type="protein sequence ID" value="ORY82953.1"/>
    <property type="molecule type" value="Genomic_DNA"/>
</dbReference>
<name>A0A1Y2FGC0_9BASI</name>
<evidence type="ECO:0000259" key="1">
    <source>
        <dbReference type="PROSITE" id="PS51186"/>
    </source>
</evidence>
<dbReference type="OrthoDB" id="2533247at2759"/>
<evidence type="ECO:0000313" key="3">
    <source>
        <dbReference type="Proteomes" id="UP000193467"/>
    </source>
</evidence>
<dbReference type="SUPFAM" id="SSF55729">
    <property type="entry name" value="Acyl-CoA N-acyltransferases (Nat)"/>
    <property type="match status" value="1"/>
</dbReference>
<proteinExistence type="predicted"/>
<dbReference type="Gene3D" id="3.40.630.30">
    <property type="match status" value="1"/>
</dbReference>
<reference evidence="2 3" key="1">
    <citation type="submission" date="2016-07" db="EMBL/GenBank/DDBJ databases">
        <title>Pervasive Adenine N6-methylation of Active Genes in Fungi.</title>
        <authorList>
            <consortium name="DOE Joint Genome Institute"/>
            <person name="Mondo S.J."/>
            <person name="Dannebaum R.O."/>
            <person name="Kuo R.C."/>
            <person name="Labutti K."/>
            <person name="Haridas S."/>
            <person name="Kuo A."/>
            <person name="Salamov A."/>
            <person name="Ahrendt S.R."/>
            <person name="Lipzen A."/>
            <person name="Sullivan W."/>
            <person name="Andreopoulos W.B."/>
            <person name="Clum A."/>
            <person name="Lindquist E."/>
            <person name="Daum C."/>
            <person name="Ramamoorthy G.K."/>
            <person name="Gryganskyi A."/>
            <person name="Culley D."/>
            <person name="Magnuson J.K."/>
            <person name="James T.Y."/>
            <person name="O'Malley M.A."/>
            <person name="Stajich J.E."/>
            <person name="Spatafora J.W."/>
            <person name="Visel A."/>
            <person name="Grigoriev I.V."/>
        </authorList>
    </citation>
    <scope>NUCLEOTIDE SEQUENCE [LARGE SCALE GENOMIC DNA]</scope>
    <source>
        <strain evidence="2 3">62-1032</strain>
    </source>
</reference>
<sequence>MLPPPTLTLHPALPSDIPLLAHIYRLAFSPGKLYTSLFSACSPTEIELKMGKRFAKWIADPKSEVLKAVNAEDEIVGFAFWDLPEPLEGWPKEAEEEGPRKLREFSEGTRVEVARDFFARLDAHEETLPKRSFHLQMIATDPRHQRTGAARLLIEQLAVEADREGVEVHLDATEEGLPVYPRFGYDAVGDPIVANDGSFEVQAMKAQPPSS</sequence>
<dbReference type="Pfam" id="PF13673">
    <property type="entry name" value="Acetyltransf_10"/>
    <property type="match status" value="1"/>
</dbReference>
<dbReference type="PROSITE" id="PS51186">
    <property type="entry name" value="GNAT"/>
    <property type="match status" value="1"/>
</dbReference>
<dbReference type="PANTHER" id="PTHR42791">
    <property type="entry name" value="GNAT FAMILY ACETYLTRANSFERASE"/>
    <property type="match status" value="1"/>
</dbReference>